<evidence type="ECO:0000256" key="3">
    <source>
        <dbReference type="ARBA" id="ARBA00022989"/>
    </source>
</evidence>
<dbReference type="PROSITE" id="PS50929">
    <property type="entry name" value="ABC_TM1F"/>
    <property type="match status" value="1"/>
</dbReference>
<comment type="subcellular location">
    <subcellularLocation>
        <location evidence="1">Cell membrane</location>
        <topology evidence="1">Multi-pass membrane protein</topology>
    </subcellularLocation>
</comment>
<evidence type="ECO:0000256" key="1">
    <source>
        <dbReference type="ARBA" id="ARBA00004651"/>
    </source>
</evidence>
<dbReference type="EMBL" id="CP017675">
    <property type="protein sequence ID" value="APB33658.1"/>
    <property type="molecule type" value="Genomic_DNA"/>
</dbReference>
<keyword evidence="8" id="KW-1185">Reference proteome</keyword>
<feature type="transmembrane region" description="Helical" evidence="5">
    <location>
        <begin position="144"/>
        <end position="163"/>
    </location>
</feature>
<dbReference type="Pfam" id="PF13748">
    <property type="entry name" value="ABC_membrane_3"/>
    <property type="match status" value="1"/>
</dbReference>
<dbReference type="GO" id="GO:0005524">
    <property type="term" value="F:ATP binding"/>
    <property type="evidence" value="ECO:0007669"/>
    <property type="project" value="InterPro"/>
</dbReference>
<feature type="domain" description="ABC transmembrane type-1" evidence="6">
    <location>
        <begin position="114"/>
        <end position="172"/>
    </location>
</feature>
<proteinExistence type="predicted"/>
<dbReference type="KEGG" id="glt:GlitD10_1337"/>
<name>A0A1J0ACK2_9CYAN</name>
<dbReference type="Gene3D" id="1.20.1560.10">
    <property type="entry name" value="ABC transporter type 1, transmembrane domain"/>
    <property type="match status" value="1"/>
</dbReference>
<evidence type="ECO:0000259" key="6">
    <source>
        <dbReference type="PROSITE" id="PS50929"/>
    </source>
</evidence>
<evidence type="ECO:0000313" key="7">
    <source>
        <dbReference type="EMBL" id="APB33658.1"/>
    </source>
</evidence>
<feature type="transmembrane region" description="Helical" evidence="5">
    <location>
        <begin position="120"/>
        <end position="138"/>
    </location>
</feature>
<dbReference type="AlphaFoldDB" id="A0A1J0ACK2"/>
<dbReference type="STRING" id="1188229.GlitD10_1337"/>
<dbReference type="RefSeq" id="WP_071454212.1">
    <property type="nucleotide sequence ID" value="NZ_CP017675.1"/>
</dbReference>
<accession>A0A1J0ACK2</accession>
<protein>
    <recommendedName>
        <fullName evidence="6">ABC transmembrane type-1 domain-containing protein</fullName>
    </recommendedName>
</protein>
<dbReference type="GO" id="GO:0005886">
    <property type="term" value="C:plasma membrane"/>
    <property type="evidence" value="ECO:0007669"/>
    <property type="project" value="UniProtKB-SubCell"/>
</dbReference>
<evidence type="ECO:0000256" key="4">
    <source>
        <dbReference type="ARBA" id="ARBA00023136"/>
    </source>
</evidence>
<keyword evidence="2 5" id="KW-0812">Transmembrane</keyword>
<sequence length="172" mass="19641">MVRLLSRIFNTNYPSLLVTYGLTLLENILELLYPLLIGRAIDDLLQEKYMGIISLASLWLLHTGIEVARNIFDTITFTRIYNNLVVSVVLDQHRKGVASSQIAARSALSREFVDFFEQDVPNLVTSIFGLIGSLVMLLLFDLRIVGYCLLIIILITLMQKFFIKKYLGFNYS</sequence>
<dbReference type="SUPFAM" id="SSF90123">
    <property type="entry name" value="ABC transporter transmembrane region"/>
    <property type="match status" value="1"/>
</dbReference>
<evidence type="ECO:0000256" key="5">
    <source>
        <dbReference type="SAM" id="Phobius"/>
    </source>
</evidence>
<keyword evidence="3 5" id="KW-1133">Transmembrane helix</keyword>
<dbReference type="InterPro" id="IPR036640">
    <property type="entry name" value="ABC1_TM_sf"/>
</dbReference>
<gene>
    <name evidence="7" type="ORF">GlitD10_1337</name>
</gene>
<dbReference type="InterPro" id="IPR011527">
    <property type="entry name" value="ABC1_TM_dom"/>
</dbReference>
<organism evidence="7 8">
    <name type="scientific">Gloeomargarita lithophora Alchichica-D10</name>
    <dbReference type="NCBI Taxonomy" id="1188229"/>
    <lineage>
        <taxon>Bacteria</taxon>
        <taxon>Bacillati</taxon>
        <taxon>Cyanobacteriota</taxon>
        <taxon>Cyanophyceae</taxon>
        <taxon>Gloeomargaritales</taxon>
        <taxon>Gloeomargaritaceae</taxon>
        <taxon>Gloeomargarita</taxon>
    </lineage>
</organism>
<evidence type="ECO:0000256" key="2">
    <source>
        <dbReference type="ARBA" id="ARBA00022692"/>
    </source>
</evidence>
<dbReference type="Proteomes" id="UP000180235">
    <property type="component" value="Chromosome"/>
</dbReference>
<reference evidence="7 8" key="1">
    <citation type="submission" date="2016-10" db="EMBL/GenBank/DDBJ databases">
        <title>Description of Gloeomargarita lithophora gen. nov., sp. nov., a thylakoid-bearing basal-branching cyanobacterium with intracellular carbonates, and proposal for Gloeomargaritales ord. nov.</title>
        <authorList>
            <person name="Moreira D."/>
            <person name="Tavera R."/>
            <person name="Benzerara K."/>
            <person name="Skouri-Panet F."/>
            <person name="Couradeau E."/>
            <person name="Gerard E."/>
            <person name="Loussert C."/>
            <person name="Novelo E."/>
            <person name="Zivanovic Y."/>
            <person name="Lopez-Garcia P."/>
        </authorList>
    </citation>
    <scope>NUCLEOTIDE SEQUENCE [LARGE SCALE GENOMIC DNA]</scope>
    <source>
        <strain evidence="7 8">D10</strain>
    </source>
</reference>
<evidence type="ECO:0000313" key="8">
    <source>
        <dbReference type="Proteomes" id="UP000180235"/>
    </source>
</evidence>
<keyword evidence="4 5" id="KW-0472">Membrane</keyword>
<dbReference type="GO" id="GO:0140359">
    <property type="term" value="F:ABC-type transporter activity"/>
    <property type="evidence" value="ECO:0007669"/>
    <property type="project" value="InterPro"/>
</dbReference>